<accession>A0ABP1GLW4</accession>
<keyword evidence="2" id="KW-0813">Transport</keyword>
<sequence>MVSKIKFQNQNTKPGHLVGVLCITNVLIVMSSSHIITNTQQIQKDLGISEQVTSWIMNVDTIMQLFLVAFVGKFGERYGSTLIMTLGLGINALFNLCFAIPQIAHNCVLVIVFRALAAIGLGLAAPCVMPVAYQLVMTGKIQVVISIASLMVPFGAMASSFSAGFVAQNIGWQFMCVIIGVIALINFVCCVIFLPFRRTIVKSVKINTWSVLLLGFGLVSFIAGLLMVSETQSALPTYAKYILISLGFVMIVTFFVFDYYFAKSKIFSNNLMNRSIIVTESLVFLTNMAQYGERYLIPFNLAVNLHISSEAIGMCMAFNSLSSLIFAPLVSVLYNRFVSKYVFIATLCCYVVVLGLNVLQLLFFPNVYLYVILNFLSMGLYISIQVVITSFIFAQCPRIYGQQIGVLNQLINSLGNSIGVTSAVVISQLIDKNSSPLSIASSDLVYLAVIIFSIILSSFLFEMLQSEKDKRGFNEESMLKANGFDDEVTQLETTQLEQLLKTNGENETEELNETELDELIK</sequence>
<feature type="transmembrane region" description="Helical" evidence="8">
    <location>
        <begin position="311"/>
        <end position="334"/>
    </location>
</feature>
<dbReference type="PANTHER" id="PTHR42718:SF46">
    <property type="entry name" value="BLR6921 PROTEIN"/>
    <property type="match status" value="1"/>
</dbReference>
<feature type="transmembrane region" description="Helical" evidence="8">
    <location>
        <begin position="445"/>
        <end position="464"/>
    </location>
</feature>
<feature type="transmembrane region" description="Helical" evidence="8">
    <location>
        <begin position="172"/>
        <end position="196"/>
    </location>
</feature>
<evidence type="ECO:0000259" key="9">
    <source>
        <dbReference type="PROSITE" id="PS50850"/>
    </source>
</evidence>
<feature type="region of interest" description="Disordered" evidence="7">
    <location>
        <begin position="501"/>
        <end position="521"/>
    </location>
</feature>
<proteinExistence type="predicted"/>
<keyword evidence="4 8" id="KW-0812">Transmembrane</keyword>
<gene>
    <name evidence="10" type="ORF">HINF_LOCUS1465</name>
</gene>
<organism evidence="10 11">
    <name type="scientific">Hexamita inflata</name>
    <dbReference type="NCBI Taxonomy" id="28002"/>
    <lineage>
        <taxon>Eukaryota</taxon>
        <taxon>Metamonada</taxon>
        <taxon>Diplomonadida</taxon>
        <taxon>Hexamitidae</taxon>
        <taxon>Hexamitinae</taxon>
        <taxon>Hexamita</taxon>
    </lineage>
</organism>
<evidence type="ECO:0000256" key="4">
    <source>
        <dbReference type="ARBA" id="ARBA00022692"/>
    </source>
</evidence>
<evidence type="ECO:0000256" key="7">
    <source>
        <dbReference type="SAM" id="MobiDB-lite"/>
    </source>
</evidence>
<keyword evidence="11" id="KW-1185">Reference proteome</keyword>
<evidence type="ECO:0000256" key="2">
    <source>
        <dbReference type="ARBA" id="ARBA00022448"/>
    </source>
</evidence>
<evidence type="ECO:0000256" key="3">
    <source>
        <dbReference type="ARBA" id="ARBA00022475"/>
    </source>
</evidence>
<dbReference type="InterPro" id="IPR011701">
    <property type="entry name" value="MFS"/>
</dbReference>
<feature type="transmembrane region" description="Helical" evidence="8">
    <location>
        <begin position="110"/>
        <end position="131"/>
    </location>
</feature>
<dbReference type="InterPro" id="IPR036259">
    <property type="entry name" value="MFS_trans_sf"/>
</dbReference>
<keyword evidence="5 8" id="KW-1133">Transmembrane helix</keyword>
<dbReference type="PROSITE" id="PS50850">
    <property type="entry name" value="MFS"/>
    <property type="match status" value="1"/>
</dbReference>
<feature type="transmembrane region" description="Helical" evidence="8">
    <location>
        <begin position="55"/>
        <end position="75"/>
    </location>
</feature>
<feature type="domain" description="Major facilitator superfamily (MFS) profile" evidence="9">
    <location>
        <begin position="17"/>
        <end position="465"/>
    </location>
</feature>
<feature type="compositionally biased region" description="Acidic residues" evidence="7">
    <location>
        <begin position="506"/>
        <end position="521"/>
    </location>
</feature>
<dbReference type="PANTHER" id="PTHR42718">
    <property type="entry name" value="MAJOR FACILITATOR SUPERFAMILY MULTIDRUG TRANSPORTER MFSC"/>
    <property type="match status" value="1"/>
</dbReference>
<dbReference type="SUPFAM" id="SSF103473">
    <property type="entry name" value="MFS general substrate transporter"/>
    <property type="match status" value="1"/>
</dbReference>
<dbReference type="Pfam" id="PF07690">
    <property type="entry name" value="MFS_1"/>
    <property type="match status" value="1"/>
</dbReference>
<feature type="transmembrane region" description="Helical" evidence="8">
    <location>
        <begin position="143"/>
        <end position="166"/>
    </location>
</feature>
<feature type="transmembrane region" description="Helical" evidence="8">
    <location>
        <begin position="341"/>
        <end position="363"/>
    </location>
</feature>
<name>A0ABP1GLW4_9EUKA</name>
<evidence type="ECO:0000313" key="11">
    <source>
        <dbReference type="Proteomes" id="UP001642409"/>
    </source>
</evidence>
<feature type="transmembrane region" description="Helical" evidence="8">
    <location>
        <begin position="82"/>
        <end position="104"/>
    </location>
</feature>
<keyword evidence="6 8" id="KW-0472">Membrane</keyword>
<evidence type="ECO:0000313" key="10">
    <source>
        <dbReference type="EMBL" id="CAL5971525.1"/>
    </source>
</evidence>
<protein>
    <submittedName>
        <fullName evidence="10">Major_facilitator superfamily protein</fullName>
    </submittedName>
</protein>
<dbReference type="InterPro" id="IPR020846">
    <property type="entry name" value="MFS_dom"/>
</dbReference>
<evidence type="ECO:0000256" key="5">
    <source>
        <dbReference type="ARBA" id="ARBA00022989"/>
    </source>
</evidence>
<dbReference type="EMBL" id="CAXDID020000002">
    <property type="protein sequence ID" value="CAL5971525.1"/>
    <property type="molecule type" value="Genomic_DNA"/>
</dbReference>
<feature type="transmembrane region" description="Helical" evidence="8">
    <location>
        <begin position="274"/>
        <end position="291"/>
    </location>
</feature>
<dbReference type="Proteomes" id="UP001642409">
    <property type="component" value="Unassembled WGS sequence"/>
</dbReference>
<reference evidence="10 11" key="1">
    <citation type="submission" date="2024-07" db="EMBL/GenBank/DDBJ databases">
        <authorList>
            <person name="Akdeniz Z."/>
        </authorList>
    </citation>
    <scope>NUCLEOTIDE SEQUENCE [LARGE SCALE GENOMIC DNA]</scope>
</reference>
<dbReference type="Gene3D" id="1.20.1250.20">
    <property type="entry name" value="MFS general substrate transporter like domains"/>
    <property type="match status" value="2"/>
</dbReference>
<evidence type="ECO:0000256" key="8">
    <source>
        <dbReference type="SAM" id="Phobius"/>
    </source>
</evidence>
<evidence type="ECO:0000256" key="6">
    <source>
        <dbReference type="ARBA" id="ARBA00023136"/>
    </source>
</evidence>
<keyword evidence="3" id="KW-1003">Cell membrane</keyword>
<evidence type="ECO:0000256" key="1">
    <source>
        <dbReference type="ARBA" id="ARBA00004651"/>
    </source>
</evidence>
<feature type="transmembrane region" description="Helical" evidence="8">
    <location>
        <begin position="406"/>
        <end position="430"/>
    </location>
</feature>
<feature type="transmembrane region" description="Helical" evidence="8">
    <location>
        <begin position="369"/>
        <end position="394"/>
    </location>
</feature>
<feature type="transmembrane region" description="Helical" evidence="8">
    <location>
        <begin position="241"/>
        <end position="262"/>
    </location>
</feature>
<comment type="subcellular location">
    <subcellularLocation>
        <location evidence="1">Cell membrane</location>
        <topology evidence="1">Multi-pass membrane protein</topology>
    </subcellularLocation>
</comment>
<comment type="caution">
    <text evidence="10">The sequence shown here is derived from an EMBL/GenBank/DDBJ whole genome shotgun (WGS) entry which is preliminary data.</text>
</comment>
<feature type="transmembrane region" description="Helical" evidence="8">
    <location>
        <begin position="16"/>
        <end position="35"/>
    </location>
</feature>
<feature type="transmembrane region" description="Helical" evidence="8">
    <location>
        <begin position="208"/>
        <end position="229"/>
    </location>
</feature>